<dbReference type="EMBL" id="FWYB01000002">
    <property type="protein sequence ID" value="SMC70053.1"/>
    <property type="molecule type" value="Genomic_DNA"/>
</dbReference>
<evidence type="ECO:0000256" key="4">
    <source>
        <dbReference type="ARBA" id="ARBA00004496"/>
    </source>
</evidence>
<dbReference type="PANTHER" id="PTHR10954:SF18">
    <property type="entry name" value="RIBONUCLEASE HII"/>
    <property type="match status" value="1"/>
</dbReference>
<evidence type="ECO:0000259" key="17">
    <source>
        <dbReference type="PROSITE" id="PS51975"/>
    </source>
</evidence>
<dbReference type="CDD" id="cd07182">
    <property type="entry name" value="RNase_HII_bacteria_HII_like"/>
    <property type="match status" value="1"/>
</dbReference>
<evidence type="ECO:0000256" key="6">
    <source>
        <dbReference type="ARBA" id="ARBA00012180"/>
    </source>
</evidence>
<dbReference type="Pfam" id="PF01351">
    <property type="entry name" value="RNase_HII"/>
    <property type="match status" value="1"/>
</dbReference>
<keyword evidence="9 14" id="KW-0540">Nuclease</keyword>
<dbReference type="InterPro" id="IPR036397">
    <property type="entry name" value="RNaseH_sf"/>
</dbReference>
<comment type="similarity">
    <text evidence="5 14 16">Belongs to the RNase HII family.</text>
</comment>
<comment type="cofactor">
    <cofactor evidence="2">
        <name>Mg(2+)</name>
        <dbReference type="ChEBI" id="CHEBI:18420"/>
    </cofactor>
</comment>
<dbReference type="GO" id="GO:0004523">
    <property type="term" value="F:RNA-DNA hybrid ribonuclease activity"/>
    <property type="evidence" value="ECO:0007669"/>
    <property type="project" value="UniProtKB-UniRule"/>
</dbReference>
<evidence type="ECO:0000256" key="16">
    <source>
        <dbReference type="RuleBase" id="RU003515"/>
    </source>
</evidence>
<evidence type="ECO:0000313" key="19">
    <source>
        <dbReference type="Proteomes" id="UP000192678"/>
    </source>
</evidence>
<evidence type="ECO:0000256" key="9">
    <source>
        <dbReference type="ARBA" id="ARBA00022722"/>
    </source>
</evidence>
<evidence type="ECO:0000256" key="11">
    <source>
        <dbReference type="ARBA" id="ARBA00022759"/>
    </source>
</evidence>
<evidence type="ECO:0000256" key="13">
    <source>
        <dbReference type="ARBA" id="ARBA00023211"/>
    </source>
</evidence>
<dbReference type="Proteomes" id="UP000192678">
    <property type="component" value="Unassembled WGS sequence"/>
</dbReference>
<comment type="subcellular location">
    <subcellularLocation>
        <location evidence="4 14">Cytoplasm</location>
    </subcellularLocation>
</comment>
<evidence type="ECO:0000256" key="7">
    <source>
        <dbReference type="ARBA" id="ARBA00019179"/>
    </source>
</evidence>
<evidence type="ECO:0000256" key="12">
    <source>
        <dbReference type="ARBA" id="ARBA00022801"/>
    </source>
</evidence>
<evidence type="ECO:0000256" key="5">
    <source>
        <dbReference type="ARBA" id="ARBA00007383"/>
    </source>
</evidence>
<dbReference type="InterPro" id="IPR022898">
    <property type="entry name" value="RNase_HII"/>
</dbReference>
<reference evidence="18 19" key="1">
    <citation type="submission" date="2017-04" db="EMBL/GenBank/DDBJ databases">
        <authorList>
            <person name="Afonso C.L."/>
            <person name="Miller P.J."/>
            <person name="Scott M.A."/>
            <person name="Spackman E."/>
            <person name="Goraichik I."/>
            <person name="Dimitrov K.M."/>
            <person name="Suarez D.L."/>
            <person name="Swayne D.E."/>
        </authorList>
    </citation>
    <scope>NUCLEOTIDE SEQUENCE [LARGE SCALE GENOMIC DNA]</scope>
    <source>
        <strain evidence="18 19">DSM 19625</strain>
    </source>
</reference>
<dbReference type="InterPro" id="IPR012337">
    <property type="entry name" value="RNaseH-like_sf"/>
</dbReference>
<evidence type="ECO:0000256" key="3">
    <source>
        <dbReference type="ARBA" id="ARBA00004065"/>
    </source>
</evidence>
<keyword evidence="10 14" id="KW-0479">Metal-binding</keyword>
<dbReference type="STRING" id="475255.SAMN04488101_102273"/>
<dbReference type="RefSeq" id="WP_084287978.1">
    <property type="nucleotide sequence ID" value="NZ_FWYB01000002.1"/>
</dbReference>
<dbReference type="GO" id="GO:0032299">
    <property type="term" value="C:ribonuclease H2 complex"/>
    <property type="evidence" value="ECO:0007669"/>
    <property type="project" value="TreeGrafter"/>
</dbReference>
<evidence type="ECO:0000256" key="1">
    <source>
        <dbReference type="ARBA" id="ARBA00000077"/>
    </source>
</evidence>
<keyword evidence="13 14" id="KW-0464">Manganese</keyword>
<dbReference type="PANTHER" id="PTHR10954">
    <property type="entry name" value="RIBONUCLEASE H2 SUBUNIT A"/>
    <property type="match status" value="1"/>
</dbReference>
<dbReference type="InterPro" id="IPR024567">
    <property type="entry name" value="RNase_HII/HIII_dom"/>
</dbReference>
<feature type="binding site" evidence="14 15">
    <location>
        <position position="17"/>
    </location>
    <ligand>
        <name>a divalent metal cation</name>
        <dbReference type="ChEBI" id="CHEBI:60240"/>
    </ligand>
</feature>
<feature type="binding site" evidence="14 15">
    <location>
        <position position="16"/>
    </location>
    <ligand>
        <name>a divalent metal cation</name>
        <dbReference type="ChEBI" id="CHEBI:60240"/>
    </ligand>
</feature>
<evidence type="ECO:0000256" key="15">
    <source>
        <dbReference type="PROSITE-ProRule" id="PRU01319"/>
    </source>
</evidence>
<keyword evidence="19" id="KW-1185">Reference proteome</keyword>
<dbReference type="GO" id="GO:0043137">
    <property type="term" value="P:DNA replication, removal of RNA primer"/>
    <property type="evidence" value="ECO:0007669"/>
    <property type="project" value="TreeGrafter"/>
</dbReference>
<dbReference type="OrthoDB" id="9803420at2"/>
<feature type="binding site" evidence="14 15">
    <location>
        <position position="108"/>
    </location>
    <ligand>
        <name>a divalent metal cation</name>
        <dbReference type="ChEBI" id="CHEBI:60240"/>
    </ligand>
</feature>
<name>A0A1W2BAK2_9SPHI</name>
<sequence>MLLNCYQQELLEAGCDEAGRGCLAGPVFAAAVILPPDFVAGILTDSKQLNHQQRNELRVIIEKEAIAWAVAEVDNIEIDKINILNASFLAMHRAIEKLHVKPQYLSIDGNRFKKYADIPHACIVKGDGKYLNIAAASILAKTHRDEFMARISGEYPLYQWQQNKGYPTVVHRTAAIEHGLSPYHRKTFNISDPQLNLFSEIEG</sequence>
<keyword evidence="8 14" id="KW-0963">Cytoplasm</keyword>
<dbReference type="GO" id="GO:0030145">
    <property type="term" value="F:manganese ion binding"/>
    <property type="evidence" value="ECO:0007669"/>
    <property type="project" value="UniProtKB-UniRule"/>
</dbReference>
<dbReference type="SUPFAM" id="SSF53098">
    <property type="entry name" value="Ribonuclease H-like"/>
    <property type="match status" value="1"/>
</dbReference>
<dbReference type="Gene3D" id="3.30.420.10">
    <property type="entry name" value="Ribonuclease H-like superfamily/Ribonuclease H"/>
    <property type="match status" value="1"/>
</dbReference>
<comment type="catalytic activity">
    <reaction evidence="1 14 15 16">
        <text>Endonucleolytic cleavage to 5'-phosphomonoester.</text>
        <dbReference type="EC" id="3.1.26.4"/>
    </reaction>
</comment>
<accession>A0A1W2BAK2</accession>
<dbReference type="EC" id="3.1.26.4" evidence="6 14"/>
<gene>
    <name evidence="14" type="primary">rnhB</name>
    <name evidence="18" type="ORF">SAMN04488101_102273</name>
</gene>
<proteinExistence type="inferred from homology"/>
<evidence type="ECO:0000313" key="18">
    <source>
        <dbReference type="EMBL" id="SMC70053.1"/>
    </source>
</evidence>
<dbReference type="GO" id="GO:0005737">
    <property type="term" value="C:cytoplasm"/>
    <property type="evidence" value="ECO:0007669"/>
    <property type="project" value="UniProtKB-SubCell"/>
</dbReference>
<evidence type="ECO:0000256" key="14">
    <source>
        <dbReference type="HAMAP-Rule" id="MF_00052"/>
    </source>
</evidence>
<organism evidence="18 19">
    <name type="scientific">Pedobacter nyackensis</name>
    <dbReference type="NCBI Taxonomy" id="475255"/>
    <lineage>
        <taxon>Bacteria</taxon>
        <taxon>Pseudomonadati</taxon>
        <taxon>Bacteroidota</taxon>
        <taxon>Sphingobacteriia</taxon>
        <taxon>Sphingobacteriales</taxon>
        <taxon>Sphingobacteriaceae</taxon>
        <taxon>Pedobacter</taxon>
    </lineage>
</organism>
<evidence type="ECO:0000256" key="10">
    <source>
        <dbReference type="ARBA" id="ARBA00022723"/>
    </source>
</evidence>
<evidence type="ECO:0000256" key="8">
    <source>
        <dbReference type="ARBA" id="ARBA00022490"/>
    </source>
</evidence>
<dbReference type="HAMAP" id="MF_00052_B">
    <property type="entry name" value="RNase_HII_B"/>
    <property type="match status" value="1"/>
</dbReference>
<feature type="domain" description="RNase H type-2" evidence="17">
    <location>
        <begin position="10"/>
        <end position="200"/>
    </location>
</feature>
<keyword evidence="12 14" id="KW-0378">Hydrolase</keyword>
<dbReference type="GO" id="GO:0006298">
    <property type="term" value="P:mismatch repair"/>
    <property type="evidence" value="ECO:0007669"/>
    <property type="project" value="TreeGrafter"/>
</dbReference>
<dbReference type="InterPro" id="IPR001352">
    <property type="entry name" value="RNase_HII/HIII"/>
</dbReference>
<dbReference type="NCBIfam" id="NF000595">
    <property type="entry name" value="PRK00015.1-3"/>
    <property type="match status" value="1"/>
</dbReference>
<dbReference type="GO" id="GO:0003723">
    <property type="term" value="F:RNA binding"/>
    <property type="evidence" value="ECO:0007669"/>
    <property type="project" value="UniProtKB-UniRule"/>
</dbReference>
<dbReference type="AlphaFoldDB" id="A0A1W2BAK2"/>
<comment type="function">
    <text evidence="3 14 16">Endonuclease that specifically degrades the RNA of RNA-DNA hybrids.</text>
</comment>
<comment type="cofactor">
    <cofactor evidence="14 15">
        <name>Mn(2+)</name>
        <dbReference type="ChEBI" id="CHEBI:29035"/>
    </cofactor>
    <cofactor evidence="14 15">
        <name>Mg(2+)</name>
        <dbReference type="ChEBI" id="CHEBI:18420"/>
    </cofactor>
    <text evidence="14 15">Manganese or magnesium. Binds 1 divalent metal ion per monomer in the absence of substrate. May bind a second metal ion after substrate binding.</text>
</comment>
<keyword evidence="11 14" id="KW-0255">Endonuclease</keyword>
<protein>
    <recommendedName>
        <fullName evidence="7 14">Ribonuclease HII</fullName>
        <shortName evidence="14">RNase HII</shortName>
        <ecNumber evidence="6 14">3.1.26.4</ecNumber>
    </recommendedName>
</protein>
<dbReference type="PROSITE" id="PS51975">
    <property type="entry name" value="RNASE_H_2"/>
    <property type="match status" value="1"/>
</dbReference>
<evidence type="ECO:0000256" key="2">
    <source>
        <dbReference type="ARBA" id="ARBA00001946"/>
    </source>
</evidence>